<comment type="caution">
    <text evidence="2">The sequence shown here is derived from an EMBL/GenBank/DDBJ whole genome shotgun (WGS) entry which is preliminary data.</text>
</comment>
<dbReference type="HOGENOM" id="CLU_036604_0_2_10"/>
<proteinExistence type="inferred from homology"/>
<dbReference type="PANTHER" id="PTHR18964:SF149">
    <property type="entry name" value="BIFUNCTIONAL UDP-N-ACETYLGLUCOSAMINE 2-EPIMERASE_N-ACETYLMANNOSAMINE KINASE"/>
    <property type="match status" value="1"/>
</dbReference>
<evidence type="ECO:0000313" key="3">
    <source>
        <dbReference type="Proteomes" id="UP000009872"/>
    </source>
</evidence>
<sequence length="309" mass="33803">MFTQNEDLNAHLRIRKEIELRTFADIKTLKLYTMNLAIDLGGTNIRIAQIEDGKCLHKTSVSCLAQADSSTVLGQLSQLIEGMMNERIEGIGIGVPSIVDPEKGIVYNVANISSWKEIYLKKILEDKFKVPVAINNDSNCFTLGEKLFGAGQPYANMVGVTIGTGIGAGIIVNHRLYSGEYMGAGEIGSLPYLDSDFEHYCSSFFFKEQHHTTGAAIAGKAKSGELAALDIWEEFGIHLGNLMKVILFTYAPQTIILGGGIVSAFPFFEESMKNTMHEFPYDVISKKVKVIASHLKDASLLGASALLEE</sequence>
<evidence type="ECO:0000313" key="2">
    <source>
        <dbReference type="EMBL" id="EKU89507.1"/>
    </source>
</evidence>
<dbReference type="EMBL" id="ADLF01000013">
    <property type="protein sequence ID" value="EKU89507.1"/>
    <property type="molecule type" value="Genomic_DNA"/>
</dbReference>
<dbReference type="Gene3D" id="3.30.420.40">
    <property type="match status" value="2"/>
</dbReference>
<evidence type="ECO:0008006" key="4">
    <source>
        <dbReference type="Google" id="ProtNLM"/>
    </source>
</evidence>
<dbReference type="Pfam" id="PF00480">
    <property type="entry name" value="ROK"/>
    <property type="match status" value="1"/>
</dbReference>
<protein>
    <recommendedName>
        <fullName evidence="4">ROK family protein (Putative glucokinase)</fullName>
    </recommendedName>
</protein>
<evidence type="ECO:0000256" key="1">
    <source>
        <dbReference type="ARBA" id="ARBA00006479"/>
    </source>
</evidence>
<dbReference type="Proteomes" id="UP000009872">
    <property type="component" value="Unassembled WGS sequence"/>
</dbReference>
<dbReference type="PANTHER" id="PTHR18964">
    <property type="entry name" value="ROK (REPRESSOR, ORF, KINASE) FAMILY"/>
    <property type="match status" value="1"/>
</dbReference>
<organism evidence="2 3">
    <name type="scientific">Bacteroides oleiciplenus YIT 12058</name>
    <dbReference type="NCBI Taxonomy" id="742727"/>
    <lineage>
        <taxon>Bacteria</taxon>
        <taxon>Pseudomonadati</taxon>
        <taxon>Bacteroidota</taxon>
        <taxon>Bacteroidia</taxon>
        <taxon>Bacteroidales</taxon>
        <taxon>Bacteroidaceae</taxon>
        <taxon>Bacteroides</taxon>
    </lineage>
</organism>
<gene>
    <name evidence="2" type="ORF">HMPREF9447_02945</name>
</gene>
<comment type="similarity">
    <text evidence="1">Belongs to the ROK (NagC/XylR) family.</text>
</comment>
<dbReference type="SUPFAM" id="SSF53067">
    <property type="entry name" value="Actin-like ATPase domain"/>
    <property type="match status" value="1"/>
</dbReference>
<dbReference type="CDD" id="cd23763">
    <property type="entry name" value="ASKHA_ATPase_ROK"/>
    <property type="match status" value="1"/>
</dbReference>
<dbReference type="PATRIC" id="fig|742727.4.peg.3013"/>
<dbReference type="STRING" id="742727.HMPREF9447_02945"/>
<dbReference type="InterPro" id="IPR000600">
    <property type="entry name" value="ROK"/>
</dbReference>
<reference evidence="2 3" key="1">
    <citation type="submission" date="2012-09" db="EMBL/GenBank/DDBJ databases">
        <title>The Genome Sequence of Bacteroides oleiciplenus YIT 12058.</title>
        <authorList>
            <consortium name="The Broad Institute Genome Sequencing Platform"/>
            <person name="Earl A."/>
            <person name="Ward D."/>
            <person name="Feldgarden M."/>
            <person name="Gevers D."/>
            <person name="Morotomi M."/>
            <person name="Walker B."/>
            <person name="Young S.K."/>
            <person name="Zeng Q."/>
            <person name="Gargeya S."/>
            <person name="Fitzgerald M."/>
            <person name="Haas B."/>
            <person name="Abouelleil A."/>
            <person name="Alvarado L."/>
            <person name="Arachchi H.M."/>
            <person name="Berlin A.M."/>
            <person name="Chapman S.B."/>
            <person name="Goldberg J."/>
            <person name="Griggs A."/>
            <person name="Gujja S."/>
            <person name="Hansen M."/>
            <person name="Howarth C."/>
            <person name="Imamovic A."/>
            <person name="Larimer J."/>
            <person name="McCowen C."/>
            <person name="Montmayeur A."/>
            <person name="Murphy C."/>
            <person name="Neiman D."/>
            <person name="Pearson M."/>
            <person name="Priest M."/>
            <person name="Roberts A."/>
            <person name="Saif S."/>
            <person name="Shea T."/>
            <person name="Sisk P."/>
            <person name="Sykes S."/>
            <person name="Wortman J."/>
            <person name="Nusbaum C."/>
            <person name="Birren B."/>
        </authorList>
    </citation>
    <scope>NUCLEOTIDE SEQUENCE [LARGE SCALE GENOMIC DNA]</scope>
    <source>
        <strain evidence="2 3">YIT 12058</strain>
    </source>
</reference>
<keyword evidence="3" id="KW-1185">Reference proteome</keyword>
<accession>K9EEZ0</accession>
<dbReference type="InterPro" id="IPR043129">
    <property type="entry name" value="ATPase_NBD"/>
</dbReference>
<dbReference type="AlphaFoldDB" id="K9EEZ0"/>
<name>K9EEZ0_9BACE</name>
<dbReference type="eggNOG" id="COG1940">
    <property type="taxonomic scope" value="Bacteria"/>
</dbReference>